<keyword evidence="7 9" id="KW-0808">Transferase</keyword>
<feature type="binding site" evidence="9">
    <location>
        <position position="130"/>
    </location>
    <ligand>
        <name>S-adenosyl-L-methionine</name>
        <dbReference type="ChEBI" id="CHEBI:59789"/>
    </ligand>
</feature>
<evidence type="ECO:0000313" key="10">
    <source>
        <dbReference type="EMBL" id="MFC3283016.1"/>
    </source>
</evidence>
<feature type="binding site" evidence="9">
    <location>
        <position position="17"/>
    </location>
    <ligand>
        <name>S-adenosyl-L-methionine</name>
        <dbReference type="ChEBI" id="CHEBI:59789"/>
    </ligand>
</feature>
<evidence type="ECO:0000313" key="11">
    <source>
        <dbReference type="Proteomes" id="UP001595579"/>
    </source>
</evidence>
<dbReference type="InterPro" id="IPR008854">
    <property type="entry name" value="TPMT"/>
</dbReference>
<comment type="subcellular location">
    <subcellularLocation>
        <location evidence="2 9">Cytoplasm</location>
    </subcellularLocation>
</comment>
<keyword evidence="11" id="KW-1185">Reference proteome</keyword>
<evidence type="ECO:0000256" key="6">
    <source>
        <dbReference type="ARBA" id="ARBA00022603"/>
    </source>
</evidence>
<dbReference type="GO" id="GO:0008119">
    <property type="term" value="F:thiopurine S-methyltransferase activity"/>
    <property type="evidence" value="ECO:0007669"/>
    <property type="project" value="UniProtKB-EC"/>
</dbReference>
<evidence type="ECO:0000256" key="3">
    <source>
        <dbReference type="ARBA" id="ARBA00008145"/>
    </source>
</evidence>
<evidence type="ECO:0000256" key="5">
    <source>
        <dbReference type="ARBA" id="ARBA00022490"/>
    </source>
</evidence>
<dbReference type="Gene3D" id="3.40.50.150">
    <property type="entry name" value="Vaccinia Virus protein VP39"/>
    <property type="match status" value="1"/>
</dbReference>
<protein>
    <recommendedName>
        <fullName evidence="4 9">Thiopurine S-methyltransferase</fullName>
        <ecNumber evidence="4 9">2.1.1.67</ecNumber>
    </recommendedName>
    <alternativeName>
        <fullName evidence="9">Thiopurine methyltransferase</fullName>
    </alternativeName>
</protein>
<dbReference type="Pfam" id="PF05724">
    <property type="entry name" value="TPMT"/>
    <property type="match status" value="1"/>
</dbReference>
<dbReference type="EMBL" id="JBHRUG010000012">
    <property type="protein sequence ID" value="MFC3283016.1"/>
    <property type="molecule type" value="Genomic_DNA"/>
</dbReference>
<gene>
    <name evidence="9" type="primary">tpm</name>
    <name evidence="10" type="ORF">ACFOEV_05255</name>
</gene>
<evidence type="ECO:0000256" key="8">
    <source>
        <dbReference type="ARBA" id="ARBA00022691"/>
    </source>
</evidence>
<dbReference type="SUPFAM" id="SSF53335">
    <property type="entry name" value="S-adenosyl-L-methionine-dependent methyltransferases"/>
    <property type="match status" value="1"/>
</dbReference>
<keyword evidence="6 9" id="KW-0489">Methyltransferase</keyword>
<dbReference type="PIRSF" id="PIRSF023956">
    <property type="entry name" value="Thiopurine_S-methyltransferase"/>
    <property type="match status" value="1"/>
</dbReference>
<accession>A0ABV7LLF2</accession>
<dbReference type="PROSITE" id="PS51585">
    <property type="entry name" value="SAM_MT_TPMT"/>
    <property type="match status" value="1"/>
</dbReference>
<sequence>MSESEESGVVNEWLTRWREGRIGFHRDATHPVLHRYWPCLGVPEGTKVLVPLCGKSLDMRYLAERGHPVLGIELSLEAIEQFTAEGQGEVSRYRQGDFHVYRQGSIELWGGDFFHFHIEQAAEIGAFYDRAALIALPEATRQRYAFHLAQLIPPGARGLLISLVRAPGDDRGPPYSVDADEVRRLFTPNFELTHLEDGEPEDNGWRESAWSLVRRGPEV</sequence>
<comment type="catalytic activity">
    <reaction evidence="1 9">
        <text>S-adenosyl-L-methionine + a thiopurine = S-adenosyl-L-homocysteine + a thiopurine S-methylether.</text>
        <dbReference type="EC" id="2.1.1.67"/>
    </reaction>
</comment>
<comment type="similarity">
    <text evidence="3 9">Belongs to the class I-like SAM-binding methyltransferase superfamily. TPMT family.</text>
</comment>
<proteinExistence type="inferred from homology"/>
<dbReference type="GO" id="GO:0032259">
    <property type="term" value="P:methylation"/>
    <property type="evidence" value="ECO:0007669"/>
    <property type="project" value="UniProtKB-KW"/>
</dbReference>
<keyword evidence="5 9" id="KW-0963">Cytoplasm</keyword>
<comment type="caution">
    <text evidence="10">The sequence shown here is derived from an EMBL/GenBank/DDBJ whole genome shotgun (WGS) entry which is preliminary data.</text>
</comment>
<dbReference type="HAMAP" id="MF_00812">
    <property type="entry name" value="Thiopur_methtran"/>
    <property type="match status" value="1"/>
</dbReference>
<evidence type="ECO:0000256" key="4">
    <source>
        <dbReference type="ARBA" id="ARBA00011905"/>
    </source>
</evidence>
<organism evidence="10 11">
    <name type="scientific">Litchfieldella rifensis</name>
    <dbReference type="NCBI Taxonomy" id="762643"/>
    <lineage>
        <taxon>Bacteria</taxon>
        <taxon>Pseudomonadati</taxon>
        <taxon>Pseudomonadota</taxon>
        <taxon>Gammaproteobacteria</taxon>
        <taxon>Oceanospirillales</taxon>
        <taxon>Halomonadaceae</taxon>
        <taxon>Litchfieldella</taxon>
    </lineage>
</organism>
<name>A0ABV7LLF2_9GAMM</name>
<reference evidence="11" key="1">
    <citation type="journal article" date="2019" name="Int. J. Syst. Evol. Microbiol.">
        <title>The Global Catalogue of Microorganisms (GCM) 10K type strain sequencing project: providing services to taxonomists for standard genome sequencing and annotation.</title>
        <authorList>
            <consortium name="The Broad Institute Genomics Platform"/>
            <consortium name="The Broad Institute Genome Sequencing Center for Infectious Disease"/>
            <person name="Wu L."/>
            <person name="Ma J."/>
        </authorList>
    </citation>
    <scope>NUCLEOTIDE SEQUENCE [LARGE SCALE GENOMIC DNA]</scope>
    <source>
        <strain evidence="11">CECT 7698</strain>
    </source>
</reference>
<dbReference type="NCBIfam" id="NF009732">
    <property type="entry name" value="PRK13255.1"/>
    <property type="match status" value="1"/>
</dbReference>
<dbReference type="Proteomes" id="UP001595579">
    <property type="component" value="Unassembled WGS sequence"/>
</dbReference>
<dbReference type="PANTHER" id="PTHR10259:SF11">
    <property type="entry name" value="THIOPURINE S-METHYLTRANSFERASE"/>
    <property type="match status" value="1"/>
</dbReference>
<feature type="binding site" evidence="9">
    <location>
        <position position="73"/>
    </location>
    <ligand>
        <name>S-adenosyl-L-methionine</name>
        <dbReference type="ChEBI" id="CHEBI:59789"/>
    </ligand>
</feature>
<keyword evidence="8 9" id="KW-0949">S-adenosyl-L-methionine</keyword>
<dbReference type="InterPro" id="IPR029063">
    <property type="entry name" value="SAM-dependent_MTases_sf"/>
</dbReference>
<evidence type="ECO:0000256" key="2">
    <source>
        <dbReference type="ARBA" id="ARBA00004496"/>
    </source>
</evidence>
<dbReference type="InterPro" id="IPR025835">
    <property type="entry name" value="Thiopurine_S-MeTrfase"/>
</dbReference>
<dbReference type="EC" id="2.1.1.67" evidence="4 9"/>
<feature type="binding site" evidence="9">
    <location>
        <position position="52"/>
    </location>
    <ligand>
        <name>S-adenosyl-L-methionine</name>
        <dbReference type="ChEBI" id="CHEBI:59789"/>
    </ligand>
</feature>
<dbReference type="PANTHER" id="PTHR10259">
    <property type="entry name" value="THIOPURINE S-METHYLTRANSFERASE"/>
    <property type="match status" value="1"/>
</dbReference>
<evidence type="ECO:0000256" key="1">
    <source>
        <dbReference type="ARBA" id="ARBA00000903"/>
    </source>
</evidence>
<dbReference type="RefSeq" id="WP_386772088.1">
    <property type="nucleotide sequence ID" value="NZ_JBHRUG010000012.1"/>
</dbReference>
<evidence type="ECO:0000256" key="9">
    <source>
        <dbReference type="HAMAP-Rule" id="MF_00812"/>
    </source>
</evidence>
<evidence type="ECO:0000256" key="7">
    <source>
        <dbReference type="ARBA" id="ARBA00022679"/>
    </source>
</evidence>